<dbReference type="GO" id="GO:0009826">
    <property type="term" value="P:unidimensional cell growth"/>
    <property type="evidence" value="ECO:0007669"/>
    <property type="project" value="TreeGrafter"/>
</dbReference>
<keyword evidence="5" id="KW-0862">Zinc</keyword>
<dbReference type="InterPro" id="IPR014710">
    <property type="entry name" value="RmlC-like_jellyroll"/>
</dbReference>
<dbReference type="AlphaFoldDB" id="A0AAV6HP96"/>
<dbReference type="GO" id="GO:0045793">
    <property type="term" value="P:positive regulation of cell size"/>
    <property type="evidence" value="ECO:0007669"/>
    <property type="project" value="TreeGrafter"/>
</dbReference>
<dbReference type="PRINTS" id="PR00655">
    <property type="entry name" value="AUXINBINDNGP"/>
</dbReference>
<keyword evidence="3" id="KW-0732">Signal</keyword>
<evidence type="ECO:0000313" key="8">
    <source>
        <dbReference type="Proteomes" id="UP000823749"/>
    </source>
</evidence>
<dbReference type="GO" id="GO:0046872">
    <property type="term" value="F:metal ion binding"/>
    <property type="evidence" value="ECO:0007669"/>
    <property type="project" value="UniProtKB-KW"/>
</dbReference>
<comment type="caution">
    <text evidence="7">The sequence shown here is derived from an EMBL/GenBank/DDBJ whole genome shotgun (WGS) entry which is preliminary data.</text>
</comment>
<keyword evidence="2" id="KW-0479">Metal-binding</keyword>
<evidence type="ECO:0000256" key="5">
    <source>
        <dbReference type="ARBA" id="ARBA00022833"/>
    </source>
</evidence>
<proteinExistence type="predicted"/>
<evidence type="ECO:0000256" key="2">
    <source>
        <dbReference type="ARBA" id="ARBA00022723"/>
    </source>
</evidence>
<evidence type="ECO:0000256" key="6">
    <source>
        <dbReference type="ARBA" id="ARBA00023180"/>
    </source>
</evidence>
<dbReference type="GO" id="GO:0005783">
    <property type="term" value="C:endoplasmic reticulum"/>
    <property type="evidence" value="ECO:0007669"/>
    <property type="project" value="UniProtKB-SubCell"/>
</dbReference>
<keyword evidence="8" id="KW-1185">Reference proteome</keyword>
<reference evidence="7 8" key="1">
    <citation type="submission" date="2020-08" db="EMBL/GenBank/DDBJ databases">
        <title>Plant Genome Project.</title>
        <authorList>
            <person name="Zhang R.-G."/>
        </authorList>
    </citation>
    <scope>NUCLEOTIDE SEQUENCE [LARGE SCALE GENOMIC DNA]</scope>
    <source>
        <strain evidence="7">WSP0</strain>
        <tissue evidence="7">Leaf</tissue>
    </source>
</reference>
<dbReference type="GO" id="GO:0000911">
    <property type="term" value="P:cytokinesis by cell plate formation"/>
    <property type="evidence" value="ECO:0007669"/>
    <property type="project" value="TreeGrafter"/>
</dbReference>
<evidence type="ECO:0000256" key="4">
    <source>
        <dbReference type="ARBA" id="ARBA00022824"/>
    </source>
</evidence>
<keyword evidence="4" id="KW-0256">Endoplasmic reticulum</keyword>
<dbReference type="GO" id="GO:0032877">
    <property type="term" value="P:positive regulation of DNA endoreduplication"/>
    <property type="evidence" value="ECO:0007669"/>
    <property type="project" value="TreeGrafter"/>
</dbReference>
<gene>
    <name evidence="7" type="ORF">RHGRI_035711</name>
</gene>
<protein>
    <submittedName>
        <fullName evidence="7">Uncharacterized protein</fullName>
    </submittedName>
</protein>
<dbReference type="PANTHER" id="PTHR37236:SF1">
    <property type="entry name" value="AUXIN-BINDING PROTEIN 1"/>
    <property type="match status" value="1"/>
</dbReference>
<dbReference type="InterPro" id="IPR000526">
    <property type="entry name" value="Auxin-bd"/>
</dbReference>
<sequence length="66" mass="7915">MTMVGNESTDEDNRSLKDSFCMKNLLEQYLIIFIYDDWFMPHIAANLKFPIYWDEQCFQTPAKDEL</sequence>
<keyword evidence="6" id="KW-0325">Glycoprotein</keyword>
<comment type="subcellular location">
    <subcellularLocation>
        <location evidence="1">Endoplasmic reticulum</location>
    </subcellularLocation>
</comment>
<dbReference type="GO" id="GO:0051781">
    <property type="term" value="P:positive regulation of cell division"/>
    <property type="evidence" value="ECO:0007669"/>
    <property type="project" value="TreeGrafter"/>
</dbReference>
<dbReference type="Pfam" id="PF02041">
    <property type="entry name" value="Auxin_BP"/>
    <property type="match status" value="1"/>
</dbReference>
<dbReference type="EMBL" id="JACTNZ010000013">
    <property type="protein sequence ID" value="KAG5514386.1"/>
    <property type="molecule type" value="Genomic_DNA"/>
</dbReference>
<name>A0AAV6HP96_9ERIC</name>
<accession>A0AAV6HP96</accession>
<evidence type="ECO:0000313" key="7">
    <source>
        <dbReference type="EMBL" id="KAG5514386.1"/>
    </source>
</evidence>
<evidence type="ECO:0000256" key="1">
    <source>
        <dbReference type="ARBA" id="ARBA00004240"/>
    </source>
</evidence>
<dbReference type="Proteomes" id="UP000823749">
    <property type="component" value="Chromosome 13"/>
</dbReference>
<dbReference type="PANTHER" id="PTHR37236">
    <property type="entry name" value="AUXIN-BINDING PROTEIN 1"/>
    <property type="match status" value="1"/>
</dbReference>
<dbReference type="GO" id="GO:0010011">
    <property type="term" value="F:auxin binding"/>
    <property type="evidence" value="ECO:0007669"/>
    <property type="project" value="InterPro"/>
</dbReference>
<dbReference type="Gene3D" id="2.60.120.10">
    <property type="entry name" value="Jelly Rolls"/>
    <property type="match status" value="1"/>
</dbReference>
<organism evidence="7 8">
    <name type="scientific">Rhododendron griersonianum</name>
    <dbReference type="NCBI Taxonomy" id="479676"/>
    <lineage>
        <taxon>Eukaryota</taxon>
        <taxon>Viridiplantae</taxon>
        <taxon>Streptophyta</taxon>
        <taxon>Embryophyta</taxon>
        <taxon>Tracheophyta</taxon>
        <taxon>Spermatophyta</taxon>
        <taxon>Magnoliopsida</taxon>
        <taxon>eudicotyledons</taxon>
        <taxon>Gunneridae</taxon>
        <taxon>Pentapetalae</taxon>
        <taxon>asterids</taxon>
        <taxon>Ericales</taxon>
        <taxon>Ericaceae</taxon>
        <taxon>Ericoideae</taxon>
        <taxon>Rhodoreae</taxon>
        <taxon>Rhododendron</taxon>
    </lineage>
</organism>
<evidence type="ECO:0000256" key="3">
    <source>
        <dbReference type="ARBA" id="ARBA00022729"/>
    </source>
</evidence>